<accession>A0A1W1C011</accession>
<dbReference type="SUPFAM" id="SSF52540">
    <property type="entry name" value="P-loop containing nucleoside triphosphate hydrolases"/>
    <property type="match status" value="1"/>
</dbReference>
<dbReference type="GO" id="GO:0045259">
    <property type="term" value="C:proton-transporting ATP synthase complex"/>
    <property type="evidence" value="ECO:0007669"/>
    <property type="project" value="UniProtKB-KW"/>
</dbReference>
<dbReference type="GO" id="GO:0005524">
    <property type="term" value="F:ATP binding"/>
    <property type="evidence" value="ECO:0007669"/>
    <property type="project" value="UniProtKB-KW"/>
</dbReference>
<keyword evidence="3" id="KW-0813">Transport</keyword>
<dbReference type="CDD" id="cd18113">
    <property type="entry name" value="ATP-synt_F1_alpha_C"/>
    <property type="match status" value="1"/>
</dbReference>
<dbReference type="SUPFAM" id="SSF47917">
    <property type="entry name" value="C-terminal domain of alpha and beta subunits of F1 ATP synthase"/>
    <property type="match status" value="1"/>
</dbReference>
<evidence type="ECO:0000256" key="3">
    <source>
        <dbReference type="ARBA" id="ARBA00022448"/>
    </source>
</evidence>
<dbReference type="GO" id="GO:0016787">
    <property type="term" value="F:hydrolase activity"/>
    <property type="evidence" value="ECO:0007669"/>
    <property type="project" value="UniProtKB-KW"/>
</dbReference>
<dbReference type="Gene3D" id="2.40.30.20">
    <property type="match status" value="1"/>
</dbReference>
<evidence type="ECO:0000256" key="7">
    <source>
        <dbReference type="ARBA" id="ARBA00023065"/>
    </source>
</evidence>
<evidence type="ECO:0000256" key="1">
    <source>
        <dbReference type="ARBA" id="ARBA00004170"/>
    </source>
</evidence>
<evidence type="ECO:0000256" key="5">
    <source>
        <dbReference type="ARBA" id="ARBA00022840"/>
    </source>
</evidence>
<dbReference type="Pfam" id="PF00306">
    <property type="entry name" value="ATP-synt_ab_C"/>
    <property type="match status" value="1"/>
</dbReference>
<dbReference type="PIRSF" id="PIRSF039088">
    <property type="entry name" value="F_ATPase_subunit_alpha"/>
    <property type="match status" value="1"/>
</dbReference>
<dbReference type="InterPro" id="IPR004100">
    <property type="entry name" value="ATPase_F1/V1/A1_a/bsu_N"/>
</dbReference>
<dbReference type="InterPro" id="IPR027417">
    <property type="entry name" value="P-loop_NTPase"/>
</dbReference>
<dbReference type="InterPro" id="IPR038376">
    <property type="entry name" value="ATP_synth_asu_C_sf"/>
</dbReference>
<evidence type="ECO:0000256" key="10">
    <source>
        <dbReference type="ARBA" id="ARBA00023310"/>
    </source>
</evidence>
<dbReference type="PANTHER" id="PTHR48082">
    <property type="entry name" value="ATP SYNTHASE SUBUNIT ALPHA, MITOCHONDRIAL"/>
    <property type="match status" value="1"/>
</dbReference>
<dbReference type="CDD" id="cd18116">
    <property type="entry name" value="ATP-synt_F1_alpha_N"/>
    <property type="match status" value="1"/>
</dbReference>
<keyword evidence="4" id="KW-0547">Nucleotide-binding</keyword>
<dbReference type="FunFam" id="1.20.150.20:FF:000001">
    <property type="entry name" value="ATP synthase subunit alpha"/>
    <property type="match status" value="1"/>
</dbReference>
<dbReference type="CDD" id="cd01132">
    <property type="entry name" value="F1-ATPase_alpha_CD"/>
    <property type="match status" value="1"/>
</dbReference>
<dbReference type="InterPro" id="IPR000194">
    <property type="entry name" value="ATPase_F1/V1/A1_a/bsu_nucl-bd"/>
</dbReference>
<gene>
    <name evidence="14" type="ORF">MNB_SV-12-1860</name>
</gene>
<dbReference type="PROSITE" id="PS00152">
    <property type="entry name" value="ATPASE_ALPHA_BETA"/>
    <property type="match status" value="1"/>
</dbReference>
<evidence type="ECO:0000313" key="14">
    <source>
        <dbReference type="EMBL" id="SFV59180.1"/>
    </source>
</evidence>
<keyword evidence="8" id="KW-0472">Membrane</keyword>
<organism evidence="14">
    <name type="scientific">hydrothermal vent metagenome</name>
    <dbReference type="NCBI Taxonomy" id="652676"/>
    <lineage>
        <taxon>unclassified sequences</taxon>
        <taxon>metagenomes</taxon>
        <taxon>ecological metagenomes</taxon>
    </lineage>
</organism>
<evidence type="ECO:0000259" key="12">
    <source>
        <dbReference type="Pfam" id="PF00306"/>
    </source>
</evidence>
<comment type="subcellular location">
    <subcellularLocation>
        <location evidence="1">Membrane</location>
        <topology evidence="1">Peripheral membrane protein</topology>
    </subcellularLocation>
</comment>
<dbReference type="InterPro" id="IPR036121">
    <property type="entry name" value="ATPase_F1/V1/A1_a/bsu_N_sf"/>
</dbReference>
<dbReference type="Pfam" id="PF00006">
    <property type="entry name" value="ATP-synt_ab"/>
    <property type="match status" value="1"/>
</dbReference>
<dbReference type="InterPro" id="IPR005294">
    <property type="entry name" value="ATP_synth_F1_asu"/>
</dbReference>
<evidence type="ECO:0000259" key="13">
    <source>
        <dbReference type="Pfam" id="PF02874"/>
    </source>
</evidence>
<keyword evidence="7" id="KW-0406">Ion transport</keyword>
<keyword evidence="6" id="KW-1278">Translocase</keyword>
<reference evidence="14" key="1">
    <citation type="submission" date="2016-10" db="EMBL/GenBank/DDBJ databases">
        <authorList>
            <person name="de Groot N.N."/>
        </authorList>
    </citation>
    <scope>NUCLEOTIDE SEQUENCE</scope>
</reference>
<evidence type="ECO:0000256" key="4">
    <source>
        <dbReference type="ARBA" id="ARBA00022741"/>
    </source>
</evidence>
<dbReference type="InterPro" id="IPR000793">
    <property type="entry name" value="ATP_synth_asu_C"/>
</dbReference>
<keyword evidence="5" id="KW-0067">ATP-binding</keyword>
<dbReference type="Gene3D" id="1.20.150.20">
    <property type="entry name" value="ATP synthase alpha/beta chain, C-terminal domain"/>
    <property type="match status" value="1"/>
</dbReference>
<proteinExistence type="inferred from homology"/>
<dbReference type="NCBIfam" id="NF009884">
    <property type="entry name" value="PRK13343.1"/>
    <property type="match status" value="1"/>
</dbReference>
<dbReference type="Gene3D" id="3.40.50.300">
    <property type="entry name" value="P-loop containing nucleotide triphosphate hydrolases"/>
    <property type="match status" value="1"/>
</dbReference>
<evidence type="ECO:0000256" key="9">
    <source>
        <dbReference type="ARBA" id="ARBA00023196"/>
    </source>
</evidence>
<keyword evidence="14" id="KW-0378">Hydrolase</keyword>
<evidence type="ECO:0000256" key="6">
    <source>
        <dbReference type="ARBA" id="ARBA00022967"/>
    </source>
</evidence>
<dbReference type="InterPro" id="IPR020003">
    <property type="entry name" value="ATPase_a/bsu_AS"/>
</dbReference>
<dbReference type="PANTHER" id="PTHR48082:SF2">
    <property type="entry name" value="ATP SYNTHASE SUBUNIT ALPHA, MITOCHONDRIAL"/>
    <property type="match status" value="1"/>
</dbReference>
<dbReference type="GO" id="GO:0046933">
    <property type="term" value="F:proton-transporting ATP synthase activity, rotational mechanism"/>
    <property type="evidence" value="ECO:0007669"/>
    <property type="project" value="InterPro"/>
</dbReference>
<dbReference type="Pfam" id="PF02874">
    <property type="entry name" value="ATP-synt_ab_N"/>
    <property type="match status" value="1"/>
</dbReference>
<dbReference type="HAMAP" id="MF_01346">
    <property type="entry name" value="ATP_synth_alpha_bact"/>
    <property type="match status" value="1"/>
</dbReference>
<protein>
    <submittedName>
        <fullName evidence="14">ATP synthase alpha chain</fullName>
        <ecNumber evidence="14">3.6.3.14</ecNumber>
    </submittedName>
</protein>
<keyword evidence="9" id="KW-0139">CF(1)</keyword>
<name>A0A1W1C011_9ZZZZ</name>
<evidence type="ECO:0000259" key="11">
    <source>
        <dbReference type="Pfam" id="PF00006"/>
    </source>
</evidence>
<dbReference type="EMBL" id="FPHE01000089">
    <property type="protein sequence ID" value="SFV59180.1"/>
    <property type="molecule type" value="Genomic_DNA"/>
</dbReference>
<dbReference type="AlphaFoldDB" id="A0A1W1C011"/>
<keyword evidence="10" id="KW-0066">ATP synthesis</keyword>
<dbReference type="FunFam" id="2.40.30.20:FF:000001">
    <property type="entry name" value="ATP synthase subunit alpha"/>
    <property type="match status" value="1"/>
</dbReference>
<dbReference type="FunFam" id="3.40.50.300:FF:000002">
    <property type="entry name" value="ATP synthase subunit alpha"/>
    <property type="match status" value="1"/>
</dbReference>
<dbReference type="NCBIfam" id="TIGR00962">
    <property type="entry name" value="atpA"/>
    <property type="match status" value="1"/>
</dbReference>
<dbReference type="SUPFAM" id="SSF50615">
    <property type="entry name" value="N-terminal domain of alpha and beta subunits of F1 ATP synthase"/>
    <property type="match status" value="1"/>
</dbReference>
<dbReference type="GO" id="GO:0043531">
    <property type="term" value="F:ADP binding"/>
    <property type="evidence" value="ECO:0007669"/>
    <property type="project" value="TreeGrafter"/>
</dbReference>
<evidence type="ECO:0000256" key="8">
    <source>
        <dbReference type="ARBA" id="ARBA00023136"/>
    </source>
</evidence>
<feature type="domain" description="ATPase F1/V1/A1 complex alpha/beta subunit nucleotide-binding" evidence="11">
    <location>
        <begin position="151"/>
        <end position="366"/>
    </location>
</feature>
<dbReference type="InterPro" id="IPR033732">
    <property type="entry name" value="ATP_synth_F1_a_nt-bd_dom"/>
</dbReference>
<sequence>MANKLQADEISSIIKERIENFEVSVDINEVGKVVGVADGITSVYGLNNVMAGEVVEFETGVKGMVLNLEEANVGIVVLGSMAGIVEGMSVKRTGNLLRMPVGDAMVGRVVNPLGEPIDGKGPIESTESRLLEDKAPGIMARKSVHEPLQTGIKAIDALVPVGRGQRELIIGDRQTGKTTLAIDTIINQKGQGVTCIYVAIGQKQSNIAAMVKKLEEHGAMEYTIIVAATAADSAAFQFLAPYAGVTLAEYYMNSSRHAVIFYDDLSKHAVAYREMSLILRRPPGREAYPGDVFYLHSRLLERAAKLSDANGAGSITAFPIIETQAGDVAAYIPTNVISITDGQIFLETDLFNSGVRPAINVGLSVSRVGGSAQIKATKQVAGTLRLDLAAFRELQAFAQFASDLDEHSQNQLARGARMVEVLKQGPFAPVPVEKQVVMIFAGNNGYLDGIPASAVTKFEAELMPFMDAKHSAILDAIRTDKKITDDTEASLKKALDDFSETFSA</sequence>
<feature type="domain" description="ATPase F1/V1/A1 complex alpha/beta subunit N-terminal" evidence="13">
    <location>
        <begin position="28"/>
        <end position="94"/>
    </location>
</feature>
<comment type="similarity">
    <text evidence="2">Belongs to the ATPase alpha/beta chains family.</text>
</comment>
<evidence type="ECO:0000256" key="2">
    <source>
        <dbReference type="ARBA" id="ARBA00008936"/>
    </source>
</evidence>
<feature type="domain" description="ATP synthase alpha subunit C-terminal" evidence="12">
    <location>
        <begin position="373"/>
        <end position="498"/>
    </location>
</feature>
<dbReference type="InterPro" id="IPR023366">
    <property type="entry name" value="ATP_synth_asu-like_sf"/>
</dbReference>
<dbReference type="EC" id="3.6.3.14" evidence="14"/>